<proteinExistence type="predicted"/>
<organism evidence="1 2">
    <name type="scientific">Scutellospora calospora</name>
    <dbReference type="NCBI Taxonomy" id="85575"/>
    <lineage>
        <taxon>Eukaryota</taxon>
        <taxon>Fungi</taxon>
        <taxon>Fungi incertae sedis</taxon>
        <taxon>Mucoromycota</taxon>
        <taxon>Glomeromycotina</taxon>
        <taxon>Glomeromycetes</taxon>
        <taxon>Diversisporales</taxon>
        <taxon>Gigasporaceae</taxon>
        <taxon>Scutellospora</taxon>
    </lineage>
</organism>
<protein>
    <submittedName>
        <fullName evidence="1">481_t:CDS:1</fullName>
    </submittedName>
</protein>
<feature type="non-terminal residue" evidence="1">
    <location>
        <position position="41"/>
    </location>
</feature>
<comment type="caution">
    <text evidence="1">The sequence shown here is derived from an EMBL/GenBank/DDBJ whole genome shotgun (WGS) entry which is preliminary data.</text>
</comment>
<name>A0ACA9PE29_9GLOM</name>
<keyword evidence="2" id="KW-1185">Reference proteome</keyword>
<sequence>QQKVLKKDQDTLYQAAIHTALKFLKAQKASSDPTLSIYKVA</sequence>
<reference evidence="1" key="1">
    <citation type="submission" date="2021-06" db="EMBL/GenBank/DDBJ databases">
        <authorList>
            <person name="Kallberg Y."/>
            <person name="Tangrot J."/>
            <person name="Rosling A."/>
        </authorList>
    </citation>
    <scope>NUCLEOTIDE SEQUENCE</scope>
    <source>
        <strain evidence="1">AU212A</strain>
    </source>
</reference>
<dbReference type="EMBL" id="CAJVPM010041404">
    <property type="protein sequence ID" value="CAG8706154.1"/>
    <property type="molecule type" value="Genomic_DNA"/>
</dbReference>
<accession>A0ACA9PE29</accession>
<gene>
    <name evidence="1" type="ORF">SCALOS_LOCUS10693</name>
</gene>
<evidence type="ECO:0000313" key="2">
    <source>
        <dbReference type="Proteomes" id="UP000789860"/>
    </source>
</evidence>
<feature type="non-terminal residue" evidence="1">
    <location>
        <position position="1"/>
    </location>
</feature>
<dbReference type="Proteomes" id="UP000789860">
    <property type="component" value="Unassembled WGS sequence"/>
</dbReference>
<evidence type="ECO:0000313" key="1">
    <source>
        <dbReference type="EMBL" id="CAG8706154.1"/>
    </source>
</evidence>